<keyword evidence="9" id="KW-1185">Reference proteome</keyword>
<dbReference type="PIRSF" id="PIRSF005052">
    <property type="entry name" value="P-loopkin"/>
    <property type="match status" value="1"/>
</dbReference>
<dbReference type="EMBL" id="QICS01000003">
    <property type="protein sequence ID" value="PXV91505.1"/>
    <property type="molecule type" value="Genomic_DNA"/>
</dbReference>
<keyword evidence="2 4" id="KW-0067">ATP-binding</keyword>
<dbReference type="SUPFAM" id="SSF52540">
    <property type="entry name" value="P-loop containing nucleoside triphosphate hydrolases"/>
    <property type="match status" value="1"/>
</dbReference>
<dbReference type="NCBIfam" id="NF003828">
    <property type="entry name" value="PRK05416.1"/>
    <property type="match status" value="1"/>
</dbReference>
<reference evidence="7 10" key="2">
    <citation type="submission" date="2018-05" db="EMBL/GenBank/DDBJ databases">
        <title>Genomic Encyclopedia of Type Strains, Phase IV (KMG-IV): sequencing the most valuable type-strain genomes for metagenomic binning, comparative biology and taxonomic classification.</title>
        <authorList>
            <person name="Goeker M."/>
        </authorList>
    </citation>
    <scope>NUCLEOTIDE SEQUENCE [LARGE SCALE GENOMIC DNA]</scope>
    <source>
        <strain evidence="7 10">DSM 28816</strain>
    </source>
</reference>
<dbReference type="PANTHER" id="PTHR30448">
    <property type="entry name" value="RNASE ADAPTER PROTEIN RAPZ"/>
    <property type="match status" value="1"/>
</dbReference>
<keyword evidence="3 4" id="KW-0342">GTP-binding</keyword>
<feature type="domain" description="RapZ C-terminal" evidence="6">
    <location>
        <begin position="165"/>
        <end position="284"/>
    </location>
</feature>
<dbReference type="RefSeq" id="WP_094378988.1">
    <property type="nucleotide sequence ID" value="NZ_NOKA02000061.1"/>
</dbReference>
<proteinExistence type="inferred from homology"/>
<evidence type="ECO:0000256" key="2">
    <source>
        <dbReference type="ARBA" id="ARBA00022840"/>
    </source>
</evidence>
<dbReference type="Gene3D" id="3.40.50.300">
    <property type="entry name" value="P-loop containing nucleotide triphosphate hydrolases"/>
    <property type="match status" value="1"/>
</dbReference>
<sequence>MRFVIVTGMSGAGKSTALKMLEDVGYFCVDNLPLPLIRKFAEITYKQSIDVNNIALGVDIRCGQALSELEHVLEDLVAGGFQYEILFLDASDAVLVKRYKETRRSHPLAGEGRVDQGILEERNKLNFLKKQADYILDTSQLLTRELKSEIDKIFVKNEGFNNLFITVLSFGFKYGIPSDADLVFDVRFLPNPFYIDELKPQTGNDKEVQDYVMAFDVAHEFMDKLEDMIRFLIPNYITEGKNQLVIAIGCTGGKHRSVTLTNKLFERLSQNKEYGLKVEHRDIQKDSIRKSI</sequence>
<name>A0A255I5L6_9FIRM</name>
<accession>A0A255I5L6</accession>
<dbReference type="GO" id="GO:0005525">
    <property type="term" value="F:GTP binding"/>
    <property type="evidence" value="ECO:0007669"/>
    <property type="project" value="UniProtKB-UniRule"/>
</dbReference>
<dbReference type="AlphaFoldDB" id="A0A255I5L6"/>
<dbReference type="InterPro" id="IPR027417">
    <property type="entry name" value="P-loop_NTPase"/>
</dbReference>
<dbReference type="OrthoDB" id="9784461at2"/>
<evidence type="ECO:0000259" key="6">
    <source>
        <dbReference type="Pfam" id="PF22740"/>
    </source>
</evidence>
<dbReference type="InterPro" id="IPR005337">
    <property type="entry name" value="RapZ-like"/>
</dbReference>
<evidence type="ECO:0000313" key="9">
    <source>
        <dbReference type="Proteomes" id="UP000216411"/>
    </source>
</evidence>
<dbReference type="Pfam" id="PF03668">
    <property type="entry name" value="RapZ-like_N"/>
    <property type="match status" value="1"/>
</dbReference>
<evidence type="ECO:0000313" key="7">
    <source>
        <dbReference type="EMBL" id="PXV91505.1"/>
    </source>
</evidence>
<dbReference type="Proteomes" id="UP000216411">
    <property type="component" value="Unassembled WGS sequence"/>
</dbReference>
<reference evidence="8" key="3">
    <citation type="submission" date="2018-07" db="EMBL/GenBank/DDBJ databases">
        <authorList>
            <person name="Quirk P.G."/>
            <person name="Krulwich T.A."/>
        </authorList>
    </citation>
    <scope>NUCLEOTIDE SEQUENCE</scope>
    <source>
        <strain evidence="8">CCRI-19302</strain>
    </source>
</reference>
<feature type="binding site" evidence="4">
    <location>
        <begin position="59"/>
        <end position="62"/>
    </location>
    <ligand>
        <name>GTP</name>
        <dbReference type="ChEBI" id="CHEBI:37565"/>
    </ligand>
</feature>
<dbReference type="HAMAP" id="MF_00636">
    <property type="entry name" value="RapZ_like"/>
    <property type="match status" value="1"/>
</dbReference>
<dbReference type="EMBL" id="NOKA02000061">
    <property type="protein sequence ID" value="RDY29845.1"/>
    <property type="molecule type" value="Genomic_DNA"/>
</dbReference>
<dbReference type="GO" id="GO:0005524">
    <property type="term" value="F:ATP binding"/>
    <property type="evidence" value="ECO:0007669"/>
    <property type="project" value="UniProtKB-UniRule"/>
</dbReference>
<evidence type="ECO:0000256" key="1">
    <source>
        <dbReference type="ARBA" id="ARBA00022741"/>
    </source>
</evidence>
<evidence type="ECO:0000259" key="5">
    <source>
        <dbReference type="Pfam" id="PF03668"/>
    </source>
</evidence>
<feature type="domain" description="RapZ-like N-terminal" evidence="5">
    <location>
        <begin position="1"/>
        <end position="157"/>
    </location>
</feature>
<dbReference type="Proteomes" id="UP000247523">
    <property type="component" value="Unassembled WGS sequence"/>
</dbReference>
<reference evidence="8 9" key="1">
    <citation type="journal article" date="2017" name="Genome Announc.">
        <title>Draft Genome Sequence of a Sporulating and Motile Strain of Lachnotalea glycerini Isolated from Water in Quebec City, Canada.</title>
        <authorList>
            <person name="Maheux A.F."/>
            <person name="Boudreau D.K."/>
            <person name="Berube E."/>
            <person name="Boissinot M."/>
            <person name="Raymond F."/>
            <person name="Brodeur S."/>
            <person name="Corbeil J."/>
            <person name="Isabel S."/>
            <person name="Omar R.F."/>
            <person name="Bergeron M.G."/>
        </authorList>
    </citation>
    <scope>NUCLEOTIDE SEQUENCE [LARGE SCALE GENOMIC DNA]</scope>
    <source>
        <strain evidence="8 9">CCRI-19302</strain>
    </source>
</reference>
<gene>
    <name evidence="7" type="ORF">C8E03_10362</name>
    <name evidence="8" type="ORF">CG710_017795</name>
</gene>
<evidence type="ECO:0000313" key="8">
    <source>
        <dbReference type="EMBL" id="RDY29845.1"/>
    </source>
</evidence>
<evidence type="ECO:0000313" key="10">
    <source>
        <dbReference type="Proteomes" id="UP000247523"/>
    </source>
</evidence>
<dbReference type="Pfam" id="PF22740">
    <property type="entry name" value="PapZ_C"/>
    <property type="match status" value="1"/>
</dbReference>
<dbReference type="PANTHER" id="PTHR30448:SF0">
    <property type="entry name" value="RNASE ADAPTER PROTEIN RAPZ"/>
    <property type="match status" value="1"/>
</dbReference>
<evidence type="ECO:0000256" key="3">
    <source>
        <dbReference type="ARBA" id="ARBA00023134"/>
    </source>
</evidence>
<keyword evidence="1 4" id="KW-0547">Nucleotide-binding</keyword>
<organism evidence="7 10">
    <name type="scientific">Lachnotalea glycerini</name>
    <dbReference type="NCBI Taxonomy" id="1763509"/>
    <lineage>
        <taxon>Bacteria</taxon>
        <taxon>Bacillati</taxon>
        <taxon>Bacillota</taxon>
        <taxon>Clostridia</taxon>
        <taxon>Lachnospirales</taxon>
        <taxon>Lachnospiraceae</taxon>
        <taxon>Lachnotalea</taxon>
    </lineage>
</organism>
<feature type="binding site" evidence="4">
    <location>
        <begin position="8"/>
        <end position="15"/>
    </location>
    <ligand>
        <name>ATP</name>
        <dbReference type="ChEBI" id="CHEBI:30616"/>
    </ligand>
</feature>
<evidence type="ECO:0000256" key="4">
    <source>
        <dbReference type="HAMAP-Rule" id="MF_00636"/>
    </source>
</evidence>
<dbReference type="InterPro" id="IPR053931">
    <property type="entry name" value="RapZ_C"/>
</dbReference>
<comment type="caution">
    <text evidence="7">The sequence shown here is derived from an EMBL/GenBank/DDBJ whole genome shotgun (WGS) entry which is preliminary data.</text>
</comment>
<dbReference type="InterPro" id="IPR053930">
    <property type="entry name" value="RapZ-like_N"/>
</dbReference>
<protein>
    <submittedName>
        <fullName evidence="8">RNase adapter RapZ</fullName>
    </submittedName>
    <submittedName>
        <fullName evidence="7">UPF0042 nucleotide-binding protein</fullName>
    </submittedName>
</protein>